<dbReference type="Pfam" id="PF02518">
    <property type="entry name" value="HATPase_c"/>
    <property type="match status" value="1"/>
</dbReference>
<gene>
    <name evidence="15" type="primary">creC</name>
    <name evidence="15" type="ORF">H8K36_17210</name>
</gene>
<keyword evidence="5" id="KW-0597">Phosphoprotein</keyword>
<dbReference type="Proteomes" id="UP000627446">
    <property type="component" value="Unassembled WGS sequence"/>
</dbReference>
<comment type="catalytic activity">
    <reaction evidence="1">
        <text>ATP + protein L-histidine = ADP + protein N-phospho-L-histidine.</text>
        <dbReference type="EC" id="2.7.13.3"/>
    </reaction>
</comment>
<dbReference type="PANTHER" id="PTHR45436">
    <property type="entry name" value="SENSOR HISTIDINE KINASE YKOH"/>
    <property type="match status" value="1"/>
</dbReference>
<feature type="domain" description="Histidine kinase" evidence="13">
    <location>
        <begin position="270"/>
        <end position="489"/>
    </location>
</feature>
<dbReference type="InterPro" id="IPR003661">
    <property type="entry name" value="HisK_dim/P_dom"/>
</dbReference>
<dbReference type="EMBL" id="JACOFZ010000010">
    <property type="protein sequence ID" value="MBC3883137.1"/>
    <property type="molecule type" value="Genomic_DNA"/>
</dbReference>
<dbReference type="InterPro" id="IPR005467">
    <property type="entry name" value="His_kinase_dom"/>
</dbReference>
<organism evidence="15 16">
    <name type="scientific">Undibacterium nitidum</name>
    <dbReference type="NCBI Taxonomy" id="2762298"/>
    <lineage>
        <taxon>Bacteria</taxon>
        <taxon>Pseudomonadati</taxon>
        <taxon>Pseudomonadota</taxon>
        <taxon>Betaproteobacteria</taxon>
        <taxon>Burkholderiales</taxon>
        <taxon>Oxalobacteraceae</taxon>
        <taxon>Undibacterium</taxon>
    </lineage>
</organism>
<keyword evidence="4" id="KW-1003">Cell membrane</keyword>
<evidence type="ECO:0000256" key="7">
    <source>
        <dbReference type="ARBA" id="ARBA00022692"/>
    </source>
</evidence>
<dbReference type="InterPro" id="IPR003660">
    <property type="entry name" value="HAMP_dom"/>
</dbReference>
<dbReference type="GO" id="GO:0005886">
    <property type="term" value="C:plasma membrane"/>
    <property type="evidence" value="ECO:0007669"/>
    <property type="project" value="UniProtKB-SubCell"/>
</dbReference>
<keyword evidence="7 12" id="KW-0812">Transmembrane</keyword>
<dbReference type="Gene3D" id="1.10.287.130">
    <property type="match status" value="1"/>
</dbReference>
<name>A0A923HQ59_9BURK</name>
<sequence length="489" mass="55074">MKIGLRILLGYFLILGLAAWFVLNVFVMEVRPGVRATLEDTLIDTAQLLARLVAEDVKHGDLAHTELLKRLENYAQRSIDVKLSGVQKTKSQLDYRIYITDDKGIVIFDSDQKDVGKDYSRWNDVYLTLRGQYGARSTRVDPNDDESTVMHVAAPIMDNNNDGKPRRLLGVLTVAKPISTIKPFVERSQKKILQRSFWILMASLLIGIGFSWWLSRSLKRLQDYAKAVSVDAKTTLPKLGNNEIGELGLALESMRAKLEGKEYVETLMHTLTHELKSPIAAIQGSAELLKEDMPAADRQRFLSNIIEQNQRQKQLIDRLLQLVRLEKQQRLEQVENIALPQLVTTVIDDFQTSIKRKDIRVEINLPDIHLRGDYLLLRQALGNLLENAIAFTSQHGLIRLHASVEEGYVRLYLDDSGSGIPDYAEEKIFERFYSLPRPDAAKSTGLGLPFVKEVASLHSGSVQLVNLKKVVDGNDVVVGASAQLRLPCI</sequence>
<evidence type="ECO:0000256" key="4">
    <source>
        <dbReference type="ARBA" id="ARBA00022475"/>
    </source>
</evidence>
<keyword evidence="8 15" id="KW-0418">Kinase</keyword>
<keyword evidence="6 15" id="KW-0808">Transferase</keyword>
<feature type="domain" description="HAMP" evidence="14">
    <location>
        <begin position="212"/>
        <end position="263"/>
    </location>
</feature>
<dbReference type="AlphaFoldDB" id="A0A923HQ59"/>
<dbReference type="InterPro" id="IPR036097">
    <property type="entry name" value="HisK_dim/P_sf"/>
</dbReference>
<protein>
    <recommendedName>
        <fullName evidence="3">histidine kinase</fullName>
        <ecNumber evidence="3">2.7.13.3</ecNumber>
    </recommendedName>
</protein>
<dbReference type="InterPro" id="IPR003594">
    <property type="entry name" value="HATPase_dom"/>
</dbReference>
<dbReference type="Pfam" id="PF00512">
    <property type="entry name" value="HisKA"/>
    <property type="match status" value="1"/>
</dbReference>
<reference evidence="15" key="1">
    <citation type="submission" date="2020-08" db="EMBL/GenBank/DDBJ databases">
        <title>Novel species isolated from subtropical streams in China.</title>
        <authorList>
            <person name="Lu H."/>
        </authorList>
    </citation>
    <scope>NUCLEOTIDE SEQUENCE</scope>
    <source>
        <strain evidence="15">LX22W</strain>
    </source>
</reference>
<dbReference type="NCBIfam" id="NF008312">
    <property type="entry name" value="PRK11100.1"/>
    <property type="match status" value="1"/>
</dbReference>
<dbReference type="SUPFAM" id="SSF103190">
    <property type="entry name" value="Sensory domain-like"/>
    <property type="match status" value="1"/>
</dbReference>
<keyword evidence="9 12" id="KW-1133">Transmembrane helix</keyword>
<dbReference type="SMART" id="SM00387">
    <property type="entry name" value="HATPase_c"/>
    <property type="match status" value="1"/>
</dbReference>
<evidence type="ECO:0000256" key="1">
    <source>
        <dbReference type="ARBA" id="ARBA00000085"/>
    </source>
</evidence>
<dbReference type="CDD" id="cd00082">
    <property type="entry name" value="HisKA"/>
    <property type="match status" value="1"/>
</dbReference>
<evidence type="ECO:0000256" key="6">
    <source>
        <dbReference type="ARBA" id="ARBA00022679"/>
    </source>
</evidence>
<feature type="transmembrane region" description="Helical" evidence="12">
    <location>
        <begin position="6"/>
        <end position="27"/>
    </location>
</feature>
<dbReference type="PRINTS" id="PR00344">
    <property type="entry name" value="BCTRLSENSOR"/>
</dbReference>
<dbReference type="InterPro" id="IPR050428">
    <property type="entry name" value="TCS_sensor_his_kinase"/>
</dbReference>
<evidence type="ECO:0000256" key="11">
    <source>
        <dbReference type="ARBA" id="ARBA00023136"/>
    </source>
</evidence>
<keyword evidence="10" id="KW-0902">Two-component regulatory system</keyword>
<dbReference type="SMART" id="SM00388">
    <property type="entry name" value="HisKA"/>
    <property type="match status" value="1"/>
</dbReference>
<evidence type="ECO:0000259" key="13">
    <source>
        <dbReference type="PROSITE" id="PS50109"/>
    </source>
</evidence>
<dbReference type="InterPro" id="IPR004358">
    <property type="entry name" value="Sig_transdc_His_kin-like_C"/>
</dbReference>
<dbReference type="PROSITE" id="PS50109">
    <property type="entry name" value="HIS_KIN"/>
    <property type="match status" value="1"/>
</dbReference>
<dbReference type="InterPro" id="IPR029151">
    <property type="entry name" value="Sensor-like_sf"/>
</dbReference>
<evidence type="ECO:0000256" key="5">
    <source>
        <dbReference type="ARBA" id="ARBA00022553"/>
    </source>
</evidence>
<proteinExistence type="predicted"/>
<dbReference type="SMART" id="SM00304">
    <property type="entry name" value="HAMP"/>
    <property type="match status" value="1"/>
</dbReference>
<feature type="transmembrane region" description="Helical" evidence="12">
    <location>
        <begin position="197"/>
        <end position="214"/>
    </location>
</feature>
<accession>A0A923HQ59</accession>
<evidence type="ECO:0000256" key="12">
    <source>
        <dbReference type="SAM" id="Phobius"/>
    </source>
</evidence>
<dbReference type="EC" id="2.7.13.3" evidence="3"/>
<evidence type="ECO:0000313" key="15">
    <source>
        <dbReference type="EMBL" id="MBC3883137.1"/>
    </source>
</evidence>
<comment type="subcellular location">
    <subcellularLocation>
        <location evidence="2">Cell membrane</location>
        <topology evidence="2">Multi-pass membrane protein</topology>
    </subcellularLocation>
</comment>
<evidence type="ECO:0000256" key="3">
    <source>
        <dbReference type="ARBA" id="ARBA00012438"/>
    </source>
</evidence>
<dbReference type="Gene3D" id="3.30.565.10">
    <property type="entry name" value="Histidine kinase-like ATPase, C-terminal domain"/>
    <property type="match status" value="1"/>
</dbReference>
<dbReference type="Gene3D" id="6.10.340.10">
    <property type="match status" value="1"/>
</dbReference>
<dbReference type="SUPFAM" id="SSF55874">
    <property type="entry name" value="ATPase domain of HSP90 chaperone/DNA topoisomerase II/histidine kinase"/>
    <property type="match status" value="1"/>
</dbReference>
<keyword evidence="16" id="KW-1185">Reference proteome</keyword>
<dbReference type="InterPro" id="IPR036890">
    <property type="entry name" value="HATPase_C_sf"/>
</dbReference>
<dbReference type="SUPFAM" id="SSF47384">
    <property type="entry name" value="Homodimeric domain of signal transducing histidine kinase"/>
    <property type="match status" value="1"/>
</dbReference>
<comment type="caution">
    <text evidence="15">The sequence shown here is derived from an EMBL/GenBank/DDBJ whole genome shotgun (WGS) entry which is preliminary data.</text>
</comment>
<dbReference type="PROSITE" id="PS50885">
    <property type="entry name" value="HAMP"/>
    <property type="match status" value="1"/>
</dbReference>
<dbReference type="PANTHER" id="PTHR45436:SF10">
    <property type="entry name" value="HISTIDINE KINASE"/>
    <property type="match status" value="1"/>
</dbReference>
<keyword evidence="11 12" id="KW-0472">Membrane</keyword>
<evidence type="ECO:0000256" key="9">
    <source>
        <dbReference type="ARBA" id="ARBA00022989"/>
    </source>
</evidence>
<dbReference type="RefSeq" id="WP_186917759.1">
    <property type="nucleotide sequence ID" value="NZ_JACOFZ010000010.1"/>
</dbReference>
<evidence type="ECO:0000259" key="14">
    <source>
        <dbReference type="PROSITE" id="PS50885"/>
    </source>
</evidence>
<dbReference type="Pfam" id="PF00672">
    <property type="entry name" value="HAMP"/>
    <property type="match status" value="1"/>
</dbReference>
<evidence type="ECO:0000256" key="10">
    <source>
        <dbReference type="ARBA" id="ARBA00023012"/>
    </source>
</evidence>
<evidence type="ECO:0000256" key="8">
    <source>
        <dbReference type="ARBA" id="ARBA00022777"/>
    </source>
</evidence>
<dbReference type="CDD" id="cd06225">
    <property type="entry name" value="HAMP"/>
    <property type="match status" value="1"/>
</dbReference>
<dbReference type="GO" id="GO:0000155">
    <property type="term" value="F:phosphorelay sensor kinase activity"/>
    <property type="evidence" value="ECO:0007669"/>
    <property type="project" value="InterPro"/>
</dbReference>
<evidence type="ECO:0000256" key="2">
    <source>
        <dbReference type="ARBA" id="ARBA00004651"/>
    </source>
</evidence>
<evidence type="ECO:0000313" key="16">
    <source>
        <dbReference type="Proteomes" id="UP000627446"/>
    </source>
</evidence>